<protein>
    <recommendedName>
        <fullName evidence="1">G domain-containing protein</fullName>
    </recommendedName>
</protein>
<keyword evidence="3" id="KW-1185">Reference proteome</keyword>
<feature type="domain" description="G" evidence="1">
    <location>
        <begin position="232"/>
        <end position="255"/>
    </location>
</feature>
<dbReference type="EMBL" id="VJMJ01000118">
    <property type="protein sequence ID" value="KAF0733966.1"/>
    <property type="molecule type" value="Genomic_DNA"/>
</dbReference>
<dbReference type="AlphaFoldDB" id="A0A6G0X2F7"/>
<comment type="caution">
    <text evidence="2">The sequence shown here is derived from an EMBL/GenBank/DDBJ whole genome shotgun (WGS) entry which is preliminary data.</text>
</comment>
<dbReference type="InterPro" id="IPR006073">
    <property type="entry name" value="GTP-bd"/>
</dbReference>
<evidence type="ECO:0000313" key="3">
    <source>
        <dbReference type="Proteomes" id="UP000481153"/>
    </source>
</evidence>
<dbReference type="CDD" id="cd01855">
    <property type="entry name" value="YqeH"/>
    <property type="match status" value="1"/>
</dbReference>
<dbReference type="PANTHER" id="PTHR46434:SF1">
    <property type="entry name" value="GENETIC INTERACTOR OF PROHIBITINS 3, MITOCHONDRIAL"/>
    <property type="match status" value="1"/>
</dbReference>
<name>A0A6G0X2F7_9STRA</name>
<dbReference type="PANTHER" id="PTHR46434">
    <property type="entry name" value="GENETIC INTERACTOR OF PROHIBITINS 3, MITOCHONDRIAL"/>
    <property type="match status" value="1"/>
</dbReference>
<dbReference type="VEuPathDB" id="FungiDB:AeMF1_008278"/>
<organism evidence="2 3">
    <name type="scientific">Aphanomyces euteiches</name>
    <dbReference type="NCBI Taxonomy" id="100861"/>
    <lineage>
        <taxon>Eukaryota</taxon>
        <taxon>Sar</taxon>
        <taxon>Stramenopiles</taxon>
        <taxon>Oomycota</taxon>
        <taxon>Saprolegniomycetes</taxon>
        <taxon>Saprolegniales</taxon>
        <taxon>Verrucalvaceae</taxon>
        <taxon>Aphanomyces</taxon>
    </lineage>
</organism>
<proteinExistence type="predicted"/>
<evidence type="ECO:0000259" key="1">
    <source>
        <dbReference type="Pfam" id="PF01926"/>
    </source>
</evidence>
<dbReference type="CDD" id="cd00882">
    <property type="entry name" value="Ras_like_GTPase"/>
    <property type="match status" value="1"/>
</dbReference>
<dbReference type="InterPro" id="IPR027417">
    <property type="entry name" value="P-loop_NTPase"/>
</dbReference>
<dbReference type="GO" id="GO:0005739">
    <property type="term" value="C:mitochondrion"/>
    <property type="evidence" value="ECO:0007669"/>
    <property type="project" value="TreeGrafter"/>
</dbReference>
<sequence length="549" mass="60969">MIRWTKPLLHLRKFATASCLTPASLTTARRLPMYARMINCRAFGTAKDSSHLDRIKAHIDLMEELTCSGCGIEMQFKDELKVGYCSTKALEAIKDVQDISSKLICQRCFQIRNYGKITDSKMPYDEYEKRVKALKPRDMLMIQLVDVLDITGSLLGSARHVVGRKPVLLVVNKGDLIPPKSGVRRLLRSIKSASEEQGIENIIGIRLISSAKGTGIEDILSDIKKYRQGRDVCVIGAANVGKSTFLNALLAHSTKSKRKVEKMDQLPDIDVADVQPDTYGDVILDEKDHLDVEVLTLKEKKQLSKQKSDAHLTTSSLPGTTLAVSPIPFTVGKDTFNILDSPGLIVNRKRQKLIEILSRPGSSELTSIIPGKKLPATLFKVTPGRSLFLGAMLRFDYELANESGKNNALLFSWYGLLPGHLCKTANAADTFLKHAGGMLAPPRSLDALSYTGPLLHRGECHLKEFAPKDVWIRSSNPKRPKRTTVVELVVPGFGWLGITGVDLDGSKPLEKTMEEARIQMWTCEGLEARPRRPIFPSELSTVTKQNWKE</sequence>
<reference evidence="2 3" key="1">
    <citation type="submission" date="2019-07" db="EMBL/GenBank/DDBJ databases">
        <title>Genomics analysis of Aphanomyces spp. identifies a new class of oomycete effector associated with host adaptation.</title>
        <authorList>
            <person name="Gaulin E."/>
        </authorList>
    </citation>
    <scope>NUCLEOTIDE SEQUENCE [LARGE SCALE GENOMIC DNA]</scope>
    <source>
        <strain evidence="2 3">ATCC 201684</strain>
    </source>
</reference>
<gene>
    <name evidence="2" type="ORF">Ae201684_009143</name>
</gene>
<dbReference type="InterPro" id="IPR050896">
    <property type="entry name" value="Mito_lipid_metab_GTPase"/>
</dbReference>
<dbReference type="GO" id="GO:0005525">
    <property type="term" value="F:GTP binding"/>
    <property type="evidence" value="ECO:0007669"/>
    <property type="project" value="InterPro"/>
</dbReference>
<dbReference type="Gene3D" id="3.40.50.300">
    <property type="entry name" value="P-loop containing nucleotide triphosphate hydrolases"/>
    <property type="match status" value="1"/>
</dbReference>
<accession>A0A6G0X2F7</accession>
<evidence type="ECO:0000313" key="2">
    <source>
        <dbReference type="EMBL" id="KAF0733966.1"/>
    </source>
</evidence>
<dbReference type="Pfam" id="PF01926">
    <property type="entry name" value="MMR_HSR1"/>
    <property type="match status" value="1"/>
</dbReference>
<dbReference type="Proteomes" id="UP000481153">
    <property type="component" value="Unassembled WGS sequence"/>
</dbReference>
<dbReference type="SUPFAM" id="SSF52540">
    <property type="entry name" value="P-loop containing nucleoside triphosphate hydrolases"/>
    <property type="match status" value="1"/>
</dbReference>